<feature type="binding site" evidence="9">
    <location>
        <position position="80"/>
    </location>
    <ligand>
        <name>anthranilate</name>
        <dbReference type="ChEBI" id="CHEBI:16567"/>
        <label>1</label>
    </ligand>
</feature>
<comment type="function">
    <text evidence="9">Catalyzes the transfer of the phosphoribosyl group of 5-phosphorylribose-1-pyrophosphate (PRPP) to anthranilate to yield N-(5'-phosphoribosyl)-anthranilate (PRA).</text>
</comment>
<dbReference type="Pfam" id="PF00591">
    <property type="entry name" value="Glycos_transf_3"/>
    <property type="match status" value="1"/>
</dbReference>
<feature type="binding site" evidence="9">
    <location>
        <position position="226"/>
    </location>
    <ligand>
        <name>Mg(2+)</name>
        <dbReference type="ChEBI" id="CHEBI:18420"/>
        <label>2</label>
    </ligand>
</feature>
<comment type="caution">
    <text evidence="9">Lacks conserved residue(s) required for the propagation of feature annotation.</text>
</comment>
<comment type="similarity">
    <text evidence="8">In the C-terminal section; belongs to the anthranilate phosphoribosyltransferase family.</text>
</comment>
<reference evidence="12 13" key="1">
    <citation type="submission" date="2017-04" db="EMBL/GenBank/DDBJ databases">
        <title>Monoglobus pectinilyticus 14 draft genome.</title>
        <authorList>
            <person name="Kim C."/>
            <person name="Rosendale D.I."/>
            <person name="Kelly W.J."/>
            <person name="Tannock G.W."/>
            <person name="Patchett M.L."/>
            <person name="Jordens J.Z."/>
        </authorList>
    </citation>
    <scope>NUCLEOTIDE SEQUENCE [LARGE SCALE GENOMIC DNA]</scope>
    <source>
        <strain evidence="12 13">14</strain>
    </source>
</reference>
<dbReference type="OrthoDB" id="9806430at2"/>
<dbReference type="InterPro" id="IPR036320">
    <property type="entry name" value="Glycosyl_Trfase_fam3_N_dom_sf"/>
</dbReference>
<protein>
    <recommendedName>
        <fullName evidence="9">Anthranilate phosphoribosyltransferase</fullName>
        <ecNumber evidence="9">2.4.2.18</ecNumber>
    </recommendedName>
</protein>
<dbReference type="InterPro" id="IPR017459">
    <property type="entry name" value="Glycosyl_Trfase_fam3_N_dom"/>
</dbReference>
<feature type="binding site" evidence="9">
    <location>
        <position position="80"/>
    </location>
    <ligand>
        <name>5-phospho-alpha-D-ribose 1-diphosphate</name>
        <dbReference type="ChEBI" id="CHEBI:58017"/>
    </ligand>
</feature>
<proteinExistence type="inferred from homology"/>
<dbReference type="EC" id="2.4.2.18" evidence="9"/>
<feature type="binding site" evidence="9">
    <location>
        <begin position="90"/>
        <end position="93"/>
    </location>
    <ligand>
        <name>5-phospho-alpha-D-ribose 1-diphosphate</name>
        <dbReference type="ChEBI" id="CHEBI:58017"/>
    </ligand>
</feature>
<feature type="binding site" evidence="9">
    <location>
        <position position="227"/>
    </location>
    <ligand>
        <name>Mg(2+)</name>
        <dbReference type="ChEBI" id="CHEBI:18420"/>
        <label>1</label>
    </ligand>
</feature>
<dbReference type="NCBIfam" id="TIGR01245">
    <property type="entry name" value="trpD"/>
    <property type="match status" value="1"/>
</dbReference>
<dbReference type="Pfam" id="PF02885">
    <property type="entry name" value="Glycos_trans_3N"/>
    <property type="match status" value="1"/>
</dbReference>
<comment type="pathway">
    <text evidence="1 9">Amino-acid biosynthesis; L-tryptophan biosynthesis; L-tryptophan from chorismate: step 2/5.</text>
</comment>
<dbReference type="PANTHER" id="PTHR43285:SF2">
    <property type="entry name" value="ANTHRANILATE PHOSPHORIBOSYLTRANSFERASE"/>
    <property type="match status" value="1"/>
</dbReference>
<dbReference type="InterPro" id="IPR035902">
    <property type="entry name" value="Nuc_phospho_transferase"/>
</dbReference>
<accession>A0A2K9P3T4</accession>
<dbReference type="HAMAP" id="MF_00211">
    <property type="entry name" value="TrpD"/>
    <property type="match status" value="1"/>
</dbReference>
<dbReference type="AlphaFoldDB" id="A0A2K9P3T4"/>
<dbReference type="InterPro" id="IPR005940">
    <property type="entry name" value="Anthranilate_Pribosyl_Tfrase"/>
</dbReference>
<feature type="domain" description="Glycosyl transferase family 3 N-terminal" evidence="11">
    <location>
        <begin position="4"/>
        <end position="64"/>
    </location>
</feature>
<dbReference type="EMBL" id="CP020991">
    <property type="protein sequence ID" value="AUO19308.1"/>
    <property type="molecule type" value="Genomic_DNA"/>
</dbReference>
<evidence type="ECO:0000256" key="3">
    <source>
        <dbReference type="ARBA" id="ARBA00022676"/>
    </source>
</evidence>
<dbReference type="GO" id="GO:0000162">
    <property type="term" value="P:L-tryptophan biosynthetic process"/>
    <property type="evidence" value="ECO:0007669"/>
    <property type="project" value="UniProtKB-UniRule"/>
</dbReference>
<feature type="binding site" evidence="9">
    <location>
        <position position="227"/>
    </location>
    <ligand>
        <name>Mg(2+)</name>
        <dbReference type="ChEBI" id="CHEBI:18420"/>
        <label>2</label>
    </ligand>
</feature>
<dbReference type="Gene3D" id="1.20.970.10">
    <property type="entry name" value="Transferase, Pyrimidine Nucleoside Phosphorylase, Chain C"/>
    <property type="match status" value="1"/>
</dbReference>
<keyword evidence="5 9" id="KW-0822">Tryptophan biosynthesis</keyword>
<feature type="binding site" evidence="9">
    <location>
        <position position="88"/>
    </location>
    <ligand>
        <name>5-phospho-alpha-D-ribose 1-diphosphate</name>
        <dbReference type="ChEBI" id="CHEBI:58017"/>
    </ligand>
</feature>
<keyword evidence="2 9" id="KW-0028">Amino-acid biosynthesis</keyword>
<feature type="domain" description="Glycosyl transferase family 3" evidence="10">
    <location>
        <begin position="74"/>
        <end position="325"/>
    </location>
</feature>
<evidence type="ECO:0000256" key="2">
    <source>
        <dbReference type="ARBA" id="ARBA00022605"/>
    </source>
</evidence>
<dbReference type="RefSeq" id="WP_102365522.1">
    <property type="nucleotide sequence ID" value="NZ_CP020991.1"/>
</dbReference>
<feature type="binding site" evidence="9">
    <location>
        <position position="166"/>
    </location>
    <ligand>
        <name>anthranilate</name>
        <dbReference type="ChEBI" id="CHEBI:16567"/>
        <label>2</label>
    </ligand>
</feature>
<evidence type="ECO:0000313" key="12">
    <source>
        <dbReference type="EMBL" id="AUO19308.1"/>
    </source>
</evidence>
<dbReference type="PANTHER" id="PTHR43285">
    <property type="entry name" value="ANTHRANILATE PHOSPHORIBOSYLTRANSFERASE"/>
    <property type="match status" value="1"/>
</dbReference>
<keyword evidence="3 9" id="KW-0328">Glycosyltransferase</keyword>
<dbReference type="Proteomes" id="UP000235589">
    <property type="component" value="Chromosome"/>
</dbReference>
<evidence type="ECO:0000256" key="1">
    <source>
        <dbReference type="ARBA" id="ARBA00004907"/>
    </source>
</evidence>
<comment type="subunit">
    <text evidence="9">Homodimer.</text>
</comment>
<evidence type="ECO:0000256" key="5">
    <source>
        <dbReference type="ARBA" id="ARBA00022822"/>
    </source>
</evidence>
<feature type="binding site" evidence="9">
    <location>
        <position position="111"/>
    </location>
    <ligand>
        <name>anthranilate</name>
        <dbReference type="ChEBI" id="CHEBI:16567"/>
        <label>1</label>
    </ligand>
</feature>
<evidence type="ECO:0000259" key="11">
    <source>
        <dbReference type="Pfam" id="PF02885"/>
    </source>
</evidence>
<keyword evidence="4 9" id="KW-0808">Transferase</keyword>
<evidence type="ECO:0000256" key="8">
    <source>
        <dbReference type="ARBA" id="ARBA00061188"/>
    </source>
</evidence>
<feature type="binding site" evidence="9">
    <location>
        <position position="92"/>
    </location>
    <ligand>
        <name>Mg(2+)</name>
        <dbReference type="ChEBI" id="CHEBI:18420"/>
        <label>1</label>
    </ligand>
</feature>
<evidence type="ECO:0000256" key="6">
    <source>
        <dbReference type="ARBA" id="ARBA00023141"/>
    </source>
</evidence>
<dbReference type="SUPFAM" id="SSF47648">
    <property type="entry name" value="Nucleoside phosphorylase/phosphoribosyltransferase N-terminal domain"/>
    <property type="match status" value="1"/>
</dbReference>
<feature type="binding site" evidence="9">
    <location>
        <position position="120"/>
    </location>
    <ligand>
        <name>5-phospho-alpha-D-ribose 1-diphosphate</name>
        <dbReference type="ChEBI" id="CHEBI:58017"/>
    </ligand>
</feature>
<evidence type="ECO:0000256" key="9">
    <source>
        <dbReference type="HAMAP-Rule" id="MF_00211"/>
    </source>
</evidence>
<dbReference type="GO" id="GO:0005829">
    <property type="term" value="C:cytosol"/>
    <property type="evidence" value="ECO:0007669"/>
    <property type="project" value="TreeGrafter"/>
</dbReference>
<evidence type="ECO:0000256" key="4">
    <source>
        <dbReference type="ARBA" id="ARBA00022679"/>
    </source>
</evidence>
<dbReference type="InterPro" id="IPR000312">
    <property type="entry name" value="Glycosyl_Trfase_fam3"/>
</dbReference>
<comment type="similarity">
    <text evidence="9">Belongs to the anthranilate phosphoribosyltransferase family.</text>
</comment>
<name>A0A2K9P3T4_9FIRM</name>
<dbReference type="FunFam" id="3.40.1030.10:FF:000002">
    <property type="entry name" value="Anthranilate phosphoribosyltransferase"/>
    <property type="match status" value="1"/>
</dbReference>
<dbReference type="GO" id="GO:0004048">
    <property type="term" value="F:anthranilate phosphoribosyltransferase activity"/>
    <property type="evidence" value="ECO:0007669"/>
    <property type="project" value="UniProtKB-UniRule"/>
</dbReference>
<keyword evidence="9" id="KW-0479">Metal-binding</keyword>
<comment type="catalytic activity">
    <reaction evidence="7 9">
        <text>N-(5-phospho-beta-D-ribosyl)anthranilate + diphosphate = 5-phospho-alpha-D-ribose 1-diphosphate + anthranilate</text>
        <dbReference type="Rhea" id="RHEA:11768"/>
        <dbReference type="ChEBI" id="CHEBI:16567"/>
        <dbReference type="ChEBI" id="CHEBI:18277"/>
        <dbReference type="ChEBI" id="CHEBI:33019"/>
        <dbReference type="ChEBI" id="CHEBI:58017"/>
        <dbReference type="EC" id="2.4.2.18"/>
    </reaction>
</comment>
<comment type="cofactor">
    <cofactor evidence="9">
        <name>Mg(2+)</name>
        <dbReference type="ChEBI" id="CHEBI:18420"/>
    </cofactor>
    <text evidence="9">Binds 2 magnesium ions per monomer.</text>
</comment>
<evidence type="ECO:0000313" key="13">
    <source>
        <dbReference type="Proteomes" id="UP000235589"/>
    </source>
</evidence>
<keyword evidence="13" id="KW-1185">Reference proteome</keyword>
<feature type="binding site" evidence="9">
    <location>
        <begin position="108"/>
        <end position="116"/>
    </location>
    <ligand>
        <name>5-phospho-alpha-D-ribose 1-diphosphate</name>
        <dbReference type="ChEBI" id="CHEBI:58017"/>
    </ligand>
</feature>
<dbReference type="UniPathway" id="UPA00035">
    <property type="reaction ID" value="UER00041"/>
</dbReference>
<dbReference type="GO" id="GO:0000287">
    <property type="term" value="F:magnesium ion binding"/>
    <property type="evidence" value="ECO:0007669"/>
    <property type="project" value="UniProtKB-UniRule"/>
</dbReference>
<keyword evidence="6 9" id="KW-0057">Aromatic amino acid biosynthesis</keyword>
<sequence length="339" mass="35877">MISRYIKKLSEGENLSYEEAKDAMDAVLDGGATPTQISGYLMALRMKGETIDEISGSAAMMNSKAVGITPDVDDYVDCVGTGGDGTNTFNISTTAAFVIAGAGAKTAKHGNRAVSSKCGSADVLEGLGVNIMIQPEQVKECVEKIGIGFMFARTMHPCMKMVSGVRSELKIRTIFNILGPLSNPSNAKHQVIGVFSEDLTHPIANAMKNLGVTAGMAVCGIDNGMDELSIIGKTKISEVKDGKVIDYYLSPEDAGLSVAPENEIKGGTVEENVKITLDILNGEKSARRDIVVLNAGAAIYTTGIADTIEEGVRLAEEAIDSGKALEKLNQLRDMTNSFN</sequence>
<dbReference type="Gene3D" id="3.40.1030.10">
    <property type="entry name" value="Nucleoside phosphorylase/phosphoribosyltransferase catalytic domain"/>
    <property type="match status" value="1"/>
</dbReference>
<dbReference type="KEGG" id="mpec:B9O19_01147"/>
<organism evidence="12 13">
    <name type="scientific">Monoglobus pectinilyticus</name>
    <dbReference type="NCBI Taxonomy" id="1981510"/>
    <lineage>
        <taxon>Bacteria</taxon>
        <taxon>Bacillati</taxon>
        <taxon>Bacillota</taxon>
        <taxon>Clostridia</taxon>
        <taxon>Monoglobales</taxon>
        <taxon>Monoglobaceae</taxon>
        <taxon>Monoglobus</taxon>
    </lineage>
</organism>
<evidence type="ECO:0000259" key="10">
    <source>
        <dbReference type="Pfam" id="PF00591"/>
    </source>
</evidence>
<feature type="binding site" evidence="9">
    <location>
        <begin position="83"/>
        <end position="84"/>
    </location>
    <ligand>
        <name>5-phospho-alpha-D-ribose 1-diphosphate</name>
        <dbReference type="ChEBI" id="CHEBI:58017"/>
    </ligand>
</feature>
<keyword evidence="9" id="KW-0460">Magnesium</keyword>
<dbReference type="GeneID" id="98062555"/>
<evidence type="ECO:0000256" key="7">
    <source>
        <dbReference type="ARBA" id="ARBA00052328"/>
    </source>
</evidence>
<gene>
    <name evidence="9" type="primary">trpD</name>
    <name evidence="12" type="ORF">B9O19_01147</name>
</gene>
<dbReference type="SUPFAM" id="SSF52418">
    <property type="entry name" value="Nucleoside phosphorylase/phosphoribosyltransferase catalytic domain"/>
    <property type="match status" value="1"/>
</dbReference>